<keyword evidence="2" id="KW-0472">Membrane</keyword>
<proteinExistence type="predicted"/>
<evidence type="ECO:0000313" key="3">
    <source>
        <dbReference type="EMBL" id="CAB3386453.1"/>
    </source>
</evidence>
<keyword evidence="4" id="KW-1185">Reference proteome</keyword>
<accession>A0A8S1E0I3</accession>
<feature type="compositionally biased region" description="Low complexity" evidence="1">
    <location>
        <begin position="75"/>
        <end position="91"/>
    </location>
</feature>
<evidence type="ECO:0000313" key="4">
    <source>
        <dbReference type="Proteomes" id="UP000494165"/>
    </source>
</evidence>
<dbReference type="AlphaFoldDB" id="A0A8S1E0I3"/>
<keyword evidence="2" id="KW-1133">Transmembrane helix</keyword>
<feature type="region of interest" description="Disordered" evidence="1">
    <location>
        <begin position="68"/>
        <end position="130"/>
    </location>
</feature>
<keyword evidence="2" id="KW-0812">Transmembrane</keyword>
<organism evidence="3 4">
    <name type="scientific">Cloeon dipterum</name>
    <dbReference type="NCBI Taxonomy" id="197152"/>
    <lineage>
        <taxon>Eukaryota</taxon>
        <taxon>Metazoa</taxon>
        <taxon>Ecdysozoa</taxon>
        <taxon>Arthropoda</taxon>
        <taxon>Hexapoda</taxon>
        <taxon>Insecta</taxon>
        <taxon>Pterygota</taxon>
        <taxon>Palaeoptera</taxon>
        <taxon>Ephemeroptera</taxon>
        <taxon>Pisciforma</taxon>
        <taxon>Baetidae</taxon>
        <taxon>Cloeon</taxon>
    </lineage>
</organism>
<evidence type="ECO:0000256" key="1">
    <source>
        <dbReference type="SAM" id="MobiDB-lite"/>
    </source>
</evidence>
<feature type="transmembrane region" description="Helical" evidence="2">
    <location>
        <begin position="6"/>
        <end position="24"/>
    </location>
</feature>
<comment type="caution">
    <text evidence="3">The sequence shown here is derived from an EMBL/GenBank/DDBJ whole genome shotgun (WGS) entry which is preliminary data.</text>
</comment>
<name>A0A8S1E0I3_9INSE</name>
<evidence type="ECO:0000256" key="2">
    <source>
        <dbReference type="SAM" id="Phobius"/>
    </source>
</evidence>
<protein>
    <submittedName>
        <fullName evidence="3">Uncharacterized protein</fullName>
    </submittedName>
</protein>
<dbReference type="EMBL" id="CADEPI010000484">
    <property type="protein sequence ID" value="CAB3386453.1"/>
    <property type="molecule type" value="Genomic_DNA"/>
</dbReference>
<sequence length="130" mass="15184">MLTSTWAHAAAVVVLATVCIVSSMPQQRPQDRPFVDQFREYYPDDRKFFFNYTYGDTSKRVFYRSNTNLDDRGNRLQQQQQPQRPQQRPVQHVADIDDNGGYHYEKPKGRRGPPASKVHFNLFNGNNNAY</sequence>
<reference evidence="3 4" key="1">
    <citation type="submission" date="2020-04" db="EMBL/GenBank/DDBJ databases">
        <authorList>
            <person name="Alioto T."/>
            <person name="Alioto T."/>
            <person name="Gomez Garrido J."/>
        </authorList>
    </citation>
    <scope>NUCLEOTIDE SEQUENCE [LARGE SCALE GENOMIC DNA]</scope>
</reference>
<gene>
    <name evidence="3" type="ORF">CLODIP_2_CD03836</name>
</gene>
<dbReference type="Proteomes" id="UP000494165">
    <property type="component" value="Unassembled WGS sequence"/>
</dbReference>